<organism evidence="1 2">
    <name type="scientific">Trichogramma kaykai</name>
    <dbReference type="NCBI Taxonomy" id="54128"/>
    <lineage>
        <taxon>Eukaryota</taxon>
        <taxon>Metazoa</taxon>
        <taxon>Ecdysozoa</taxon>
        <taxon>Arthropoda</taxon>
        <taxon>Hexapoda</taxon>
        <taxon>Insecta</taxon>
        <taxon>Pterygota</taxon>
        <taxon>Neoptera</taxon>
        <taxon>Endopterygota</taxon>
        <taxon>Hymenoptera</taxon>
        <taxon>Apocrita</taxon>
        <taxon>Proctotrupomorpha</taxon>
        <taxon>Chalcidoidea</taxon>
        <taxon>Trichogrammatidae</taxon>
        <taxon>Trichogramma</taxon>
    </lineage>
</organism>
<gene>
    <name evidence="1" type="ORF">TKK_004627</name>
</gene>
<evidence type="ECO:0000313" key="1">
    <source>
        <dbReference type="EMBL" id="KAL3402703.1"/>
    </source>
</evidence>
<accession>A0ABD2XCX7</accession>
<dbReference type="Proteomes" id="UP001627154">
    <property type="component" value="Unassembled WGS sequence"/>
</dbReference>
<dbReference type="EMBL" id="JBJJXI010000034">
    <property type="protein sequence ID" value="KAL3402703.1"/>
    <property type="molecule type" value="Genomic_DNA"/>
</dbReference>
<comment type="caution">
    <text evidence="1">The sequence shown here is derived from an EMBL/GenBank/DDBJ whole genome shotgun (WGS) entry which is preliminary data.</text>
</comment>
<dbReference type="AlphaFoldDB" id="A0ABD2XCX7"/>
<reference evidence="1 2" key="1">
    <citation type="journal article" date="2024" name="bioRxiv">
        <title>A reference genome for Trichogramma kaykai: A tiny desert-dwelling parasitoid wasp with competing sex-ratio distorters.</title>
        <authorList>
            <person name="Culotta J."/>
            <person name="Lindsey A.R."/>
        </authorList>
    </citation>
    <scope>NUCLEOTIDE SEQUENCE [LARGE SCALE GENOMIC DNA]</scope>
    <source>
        <strain evidence="1 2">KSX58</strain>
    </source>
</reference>
<keyword evidence="2" id="KW-1185">Reference proteome</keyword>
<sequence>MQSTFIITPTSLFSNEEKRRVLLYALKHKLQDADDEGGAEDKWMSLGDEMKRDWMEIRDAYRHWKIEDSLEVNDTFDFGTVLTDDQPRNLNEGELCEQTYQIMEEWQIENGILECHDELLLMLPENQIDSYVPVANGGESSKSVENSKKRPLKYEDFNQEYLDILSNQSLEELELKRKESENKILYYQELLKCGKEEHAEKMRILKAKRYLLLQKVQDIDSAISQKKLKRRYKSGPI</sequence>
<proteinExistence type="predicted"/>
<evidence type="ECO:0000313" key="2">
    <source>
        <dbReference type="Proteomes" id="UP001627154"/>
    </source>
</evidence>
<protein>
    <recommendedName>
        <fullName evidence="3">Regulatory protein zeste</fullName>
    </recommendedName>
</protein>
<evidence type="ECO:0008006" key="3">
    <source>
        <dbReference type="Google" id="ProtNLM"/>
    </source>
</evidence>
<name>A0ABD2XCX7_9HYME</name>